<dbReference type="EMBL" id="PGOL01001108">
    <property type="protein sequence ID" value="PKI60791.1"/>
    <property type="molecule type" value="Genomic_DNA"/>
</dbReference>
<organism evidence="4 5">
    <name type="scientific">Punica granatum</name>
    <name type="common">Pomegranate</name>
    <dbReference type="NCBI Taxonomy" id="22663"/>
    <lineage>
        <taxon>Eukaryota</taxon>
        <taxon>Viridiplantae</taxon>
        <taxon>Streptophyta</taxon>
        <taxon>Embryophyta</taxon>
        <taxon>Tracheophyta</taxon>
        <taxon>Spermatophyta</taxon>
        <taxon>Magnoliopsida</taxon>
        <taxon>eudicotyledons</taxon>
        <taxon>Gunneridae</taxon>
        <taxon>Pentapetalae</taxon>
        <taxon>rosids</taxon>
        <taxon>malvids</taxon>
        <taxon>Myrtales</taxon>
        <taxon>Lythraceae</taxon>
        <taxon>Punica</taxon>
    </lineage>
</organism>
<evidence type="ECO:0000313" key="5">
    <source>
        <dbReference type="Proteomes" id="UP000233551"/>
    </source>
</evidence>
<reference evidence="4 5" key="1">
    <citation type="submission" date="2017-11" db="EMBL/GenBank/DDBJ databases">
        <title>De-novo sequencing of pomegranate (Punica granatum L.) genome.</title>
        <authorList>
            <person name="Akparov Z."/>
            <person name="Amiraslanov A."/>
            <person name="Hajiyeva S."/>
            <person name="Abbasov M."/>
            <person name="Kaur K."/>
            <person name="Hamwieh A."/>
            <person name="Solovyev V."/>
            <person name="Salamov A."/>
            <person name="Braich B."/>
            <person name="Kosarev P."/>
            <person name="Mahmoud A."/>
            <person name="Hajiyev E."/>
            <person name="Babayeva S."/>
            <person name="Izzatullayeva V."/>
            <person name="Mammadov A."/>
            <person name="Mammadov A."/>
            <person name="Sharifova S."/>
            <person name="Ojaghi J."/>
            <person name="Eynullazada K."/>
            <person name="Bayramov B."/>
            <person name="Abdulazimova A."/>
            <person name="Shahmuradov I."/>
        </authorList>
    </citation>
    <scope>NUCLEOTIDE SEQUENCE [LARGE SCALE GENOMIC DNA]</scope>
    <source>
        <strain evidence="5">cv. AG2017</strain>
        <tissue evidence="4">Leaf</tissue>
    </source>
</reference>
<keyword evidence="2" id="KW-0812">Transmembrane</keyword>
<evidence type="ECO:0008006" key="6">
    <source>
        <dbReference type="Google" id="ProtNLM"/>
    </source>
</evidence>
<accession>A0A2I0JWW8</accession>
<feature type="transmembrane region" description="Helical" evidence="2">
    <location>
        <begin position="120"/>
        <end position="141"/>
    </location>
</feature>
<evidence type="ECO:0000256" key="1">
    <source>
        <dbReference type="SAM" id="MobiDB-lite"/>
    </source>
</evidence>
<keyword evidence="2" id="KW-0472">Membrane</keyword>
<keyword evidence="3" id="KW-0732">Signal</keyword>
<feature type="region of interest" description="Disordered" evidence="1">
    <location>
        <begin position="53"/>
        <end position="74"/>
    </location>
</feature>
<dbReference type="AlphaFoldDB" id="A0A2I0JWW8"/>
<proteinExistence type="predicted"/>
<dbReference type="Proteomes" id="UP000233551">
    <property type="component" value="Unassembled WGS sequence"/>
</dbReference>
<feature type="transmembrane region" description="Helical" evidence="2">
    <location>
        <begin position="147"/>
        <end position="176"/>
    </location>
</feature>
<name>A0A2I0JWW8_PUNGR</name>
<sequence length="192" mass="20656">MVRSSHGLLVTTWHLLLLLLWLSKVEYKKPFPPCLSFHTPSLFFLCNSPATTPSASPSSSRQETLPPLGSATDVANPEPSRRCYFWSPLCKSLVTALLLLVAAAELLVTTAFLQGTVAELSIVATPMLVVATSMLVTTTFLQVTTTFLLVTATFLQVIAMPSLVIATVGVHVAAALSRNSPGPRDLKSHLRV</sequence>
<feature type="signal peptide" evidence="3">
    <location>
        <begin position="1"/>
        <end position="27"/>
    </location>
</feature>
<feature type="transmembrane region" description="Helical" evidence="2">
    <location>
        <begin position="93"/>
        <end position="113"/>
    </location>
</feature>
<keyword evidence="5" id="KW-1185">Reference proteome</keyword>
<comment type="caution">
    <text evidence="4">The sequence shown here is derived from an EMBL/GenBank/DDBJ whole genome shotgun (WGS) entry which is preliminary data.</text>
</comment>
<gene>
    <name evidence="4" type="ORF">CRG98_018780</name>
</gene>
<evidence type="ECO:0000256" key="3">
    <source>
        <dbReference type="SAM" id="SignalP"/>
    </source>
</evidence>
<evidence type="ECO:0000256" key="2">
    <source>
        <dbReference type="SAM" id="Phobius"/>
    </source>
</evidence>
<feature type="chain" id="PRO_5014170759" description="PGG domain-containing protein" evidence="3">
    <location>
        <begin position="28"/>
        <end position="192"/>
    </location>
</feature>
<protein>
    <recommendedName>
        <fullName evidence="6">PGG domain-containing protein</fullName>
    </recommendedName>
</protein>
<evidence type="ECO:0000313" key="4">
    <source>
        <dbReference type="EMBL" id="PKI60791.1"/>
    </source>
</evidence>
<keyword evidence="2" id="KW-1133">Transmembrane helix</keyword>